<feature type="non-terminal residue" evidence="1">
    <location>
        <position position="1"/>
    </location>
</feature>
<evidence type="ECO:0000313" key="2">
    <source>
        <dbReference type="Proteomes" id="UP000796761"/>
    </source>
</evidence>
<dbReference type="OrthoDB" id="1732682at2759"/>
<dbReference type="Proteomes" id="UP000796761">
    <property type="component" value="Unassembled WGS sequence"/>
</dbReference>
<dbReference type="EMBL" id="SWJQ01027625">
    <property type="protein sequence ID" value="TRZ04556.1"/>
    <property type="molecule type" value="Genomic_DNA"/>
</dbReference>
<dbReference type="Gene3D" id="3.40.640.10">
    <property type="entry name" value="Type I PLP-dependent aspartate aminotransferase-like (Major domain)"/>
    <property type="match status" value="1"/>
</dbReference>
<accession>A0A8K1D4P0</accession>
<reference evidence="1" key="1">
    <citation type="submission" date="2019-04" db="EMBL/GenBank/DDBJ databases">
        <title>Genome assembly of Zosterops borbonicus 15179.</title>
        <authorList>
            <person name="Leroy T."/>
            <person name="Anselmetti Y."/>
            <person name="Tilak M.-K."/>
            <person name="Nabholz B."/>
        </authorList>
    </citation>
    <scope>NUCLEOTIDE SEQUENCE</scope>
    <source>
        <strain evidence="1">HGM_15179</strain>
        <tissue evidence="1">Muscle</tissue>
    </source>
</reference>
<comment type="caution">
    <text evidence="1">The sequence shown here is derived from an EMBL/GenBank/DDBJ whole genome shotgun (WGS) entry which is preliminary data.</text>
</comment>
<name>A0A8K1D4P0_9PASS</name>
<gene>
    <name evidence="1" type="ORF">HGM15179_022551</name>
</gene>
<dbReference type="InterPro" id="IPR015421">
    <property type="entry name" value="PyrdxlP-dep_Trfase_major"/>
</dbReference>
<protein>
    <submittedName>
        <fullName evidence="1">Uncharacterized protein</fullName>
    </submittedName>
</protein>
<evidence type="ECO:0000313" key="1">
    <source>
        <dbReference type="EMBL" id="TRZ04556.1"/>
    </source>
</evidence>
<keyword evidence="2" id="KW-1185">Reference proteome</keyword>
<proteinExistence type="predicted"/>
<organism evidence="1 2">
    <name type="scientific">Zosterops borbonicus</name>
    <dbReference type="NCBI Taxonomy" id="364589"/>
    <lineage>
        <taxon>Eukaryota</taxon>
        <taxon>Metazoa</taxon>
        <taxon>Chordata</taxon>
        <taxon>Craniata</taxon>
        <taxon>Vertebrata</taxon>
        <taxon>Euteleostomi</taxon>
        <taxon>Archelosauria</taxon>
        <taxon>Archosauria</taxon>
        <taxon>Dinosauria</taxon>
        <taxon>Saurischia</taxon>
        <taxon>Theropoda</taxon>
        <taxon>Coelurosauria</taxon>
        <taxon>Aves</taxon>
        <taxon>Neognathae</taxon>
        <taxon>Neoaves</taxon>
        <taxon>Telluraves</taxon>
        <taxon>Australaves</taxon>
        <taxon>Passeriformes</taxon>
        <taxon>Sylvioidea</taxon>
        <taxon>Zosteropidae</taxon>
        <taxon>Zosterops</taxon>
    </lineage>
</organism>
<dbReference type="AlphaFoldDB" id="A0A8K1D4P0"/>
<sequence>GGARAGFLELVNVDRSVLRDFHTWGLSVYPPILGQVMLDLAMEPPGLGDPAGDAMEEVRRGDSLIPIPTLIPILIPALTH</sequence>